<accession>A0A0B0NDE9</accession>
<feature type="compositionally biased region" description="Polar residues" evidence="3">
    <location>
        <begin position="240"/>
        <end position="255"/>
    </location>
</feature>
<evidence type="ECO:0000313" key="5">
    <source>
        <dbReference type="Proteomes" id="UP000032142"/>
    </source>
</evidence>
<dbReference type="PANTHER" id="PTHR10460">
    <property type="entry name" value="ABL INTERACTOR FAMILY MEMBER"/>
    <property type="match status" value="1"/>
</dbReference>
<gene>
    <name evidence="4" type="ORF">F383_02547</name>
</gene>
<dbReference type="AlphaFoldDB" id="A0A0B0NDE9"/>
<comment type="function">
    <text evidence="2">Involved in regulation of actin and microtubule organization. Part of a WAVE complex that activates the Arp2/3 complex.</text>
</comment>
<dbReference type="InterPro" id="IPR028457">
    <property type="entry name" value="ABI"/>
</dbReference>
<proteinExistence type="inferred from homology"/>
<feature type="region of interest" description="Disordered" evidence="3">
    <location>
        <begin position="240"/>
        <end position="287"/>
    </location>
</feature>
<dbReference type="Proteomes" id="UP000032142">
    <property type="component" value="Unassembled WGS sequence"/>
</dbReference>
<dbReference type="Gene3D" id="6.10.140.1620">
    <property type="match status" value="1"/>
</dbReference>
<evidence type="ECO:0000256" key="1">
    <source>
        <dbReference type="ARBA" id="ARBA00010020"/>
    </source>
</evidence>
<comment type="similarity">
    <text evidence="1">Belongs to the ABI family.</text>
</comment>
<sequence>MKNMNSPTSVPVPQQSSHRDEVLMQQSLVFADNLKDLKNLREQLYSAAEYFEMAYTKEMQKQIVEDTLKDYAIKALVNTVDHLGSIAYKINTFLDEKINDYSVMELRLFCLEQRLRTCQDYVNLGGLSQQSLVLEAPKHHKHYIFPGKCVVVETFFFLNRCDRNFMLSLAVNETLTDVAIANPRLKSHRTSMFARLDLHLYKNLGIQAKPADTPSEHAGDGYFMLRSPRHFPRQRPQLLTSVSMNPRQDKQSSSPRHIPLPRTVSLMPRSTSPNTKKRYPSEPRRTVSLSMVGEDVDQQYSTKSKRLFKAMLSLRKSKKDLSFHKFLDDN</sequence>
<dbReference type="EMBL" id="KN394709">
    <property type="protein sequence ID" value="KHG10845.1"/>
    <property type="molecule type" value="Genomic_DNA"/>
</dbReference>
<reference evidence="5" key="1">
    <citation type="submission" date="2014-09" db="EMBL/GenBank/DDBJ databases">
        <authorList>
            <person name="Mudge J."/>
            <person name="Ramaraj T."/>
            <person name="Lindquist I.E."/>
            <person name="Bharti A.K."/>
            <person name="Sundararajan A."/>
            <person name="Cameron C.T."/>
            <person name="Woodward J.E."/>
            <person name="May G.D."/>
            <person name="Brubaker C."/>
            <person name="Broadhvest J."/>
            <person name="Wilkins T.A."/>
        </authorList>
    </citation>
    <scope>NUCLEOTIDE SEQUENCE</scope>
    <source>
        <strain evidence="5">cv. AKA8401</strain>
    </source>
</reference>
<organism evidence="4 5">
    <name type="scientific">Gossypium arboreum</name>
    <name type="common">Tree cotton</name>
    <name type="synonym">Gossypium nanking</name>
    <dbReference type="NCBI Taxonomy" id="29729"/>
    <lineage>
        <taxon>Eukaryota</taxon>
        <taxon>Viridiplantae</taxon>
        <taxon>Streptophyta</taxon>
        <taxon>Embryophyta</taxon>
        <taxon>Tracheophyta</taxon>
        <taxon>Spermatophyta</taxon>
        <taxon>Magnoliopsida</taxon>
        <taxon>eudicotyledons</taxon>
        <taxon>Gunneridae</taxon>
        <taxon>Pentapetalae</taxon>
        <taxon>rosids</taxon>
        <taxon>malvids</taxon>
        <taxon>Malvales</taxon>
        <taxon>Malvaceae</taxon>
        <taxon>Malvoideae</taxon>
        <taxon>Gossypium</taxon>
    </lineage>
</organism>
<name>A0A0B0NDE9_GOSAR</name>
<dbReference type="PANTHER" id="PTHR10460:SF31">
    <property type="entry name" value="PROTEIN ABIL2-LIKE"/>
    <property type="match status" value="1"/>
</dbReference>
<evidence type="ECO:0000256" key="2">
    <source>
        <dbReference type="ARBA" id="ARBA00025223"/>
    </source>
</evidence>
<protein>
    <submittedName>
        <fullName evidence="4">Protein ABIL2</fullName>
    </submittedName>
</protein>
<evidence type="ECO:0000313" key="4">
    <source>
        <dbReference type="EMBL" id="KHG10845.1"/>
    </source>
</evidence>
<keyword evidence="5" id="KW-1185">Reference proteome</keyword>
<evidence type="ECO:0000256" key="3">
    <source>
        <dbReference type="SAM" id="MobiDB-lite"/>
    </source>
</evidence>